<dbReference type="PANTHER" id="PTHR21711">
    <property type="entry name" value="MITOCHONDRIAL INNER MEMBRANE PROTEASE"/>
    <property type="match status" value="1"/>
</dbReference>
<keyword evidence="9" id="KW-0472">Membrane</keyword>
<keyword evidence="9" id="KW-0496">Mitochondrion</keyword>
<dbReference type="Pfam" id="PF09768">
    <property type="entry name" value="Peptidase_M76"/>
    <property type="match status" value="1"/>
</dbReference>
<keyword evidence="9" id="KW-0999">Mitochondrion inner membrane</keyword>
<evidence type="ECO:0000256" key="6">
    <source>
        <dbReference type="ARBA" id="ARBA00022801"/>
    </source>
</evidence>
<dbReference type="EMBL" id="JAKLMC020000002">
    <property type="protein sequence ID" value="KAK5957950.1"/>
    <property type="molecule type" value="Genomic_DNA"/>
</dbReference>
<reference evidence="11 12" key="1">
    <citation type="submission" date="2022-12" db="EMBL/GenBank/DDBJ databases">
        <title>Genomic features and morphological characterization of a novel Knufia sp. strain isolated from spacecraft assembly facility.</title>
        <authorList>
            <person name="Teixeira M."/>
            <person name="Chander A.M."/>
            <person name="Stajich J.E."/>
            <person name="Venkateswaran K."/>
        </authorList>
    </citation>
    <scope>NUCLEOTIDE SEQUENCE [LARGE SCALE GENOMIC DNA]</scope>
    <source>
        <strain evidence="11 12">FJI-L2-BK-P2</strain>
    </source>
</reference>
<comment type="similarity">
    <text evidence="2 9">Belongs to the peptidase M76 family.</text>
</comment>
<dbReference type="InterPro" id="IPR019165">
    <property type="entry name" value="Peptidase_M76_ATP23"/>
</dbReference>
<dbReference type="GO" id="GO:0005743">
    <property type="term" value="C:mitochondrial inner membrane"/>
    <property type="evidence" value="ECO:0007669"/>
    <property type="project" value="UniProtKB-SubCell"/>
</dbReference>
<evidence type="ECO:0000256" key="5">
    <source>
        <dbReference type="ARBA" id="ARBA00022723"/>
    </source>
</evidence>
<dbReference type="GO" id="GO:0034982">
    <property type="term" value="P:mitochondrial protein processing"/>
    <property type="evidence" value="ECO:0007669"/>
    <property type="project" value="TreeGrafter"/>
</dbReference>
<protein>
    <recommendedName>
        <fullName evidence="3 9">Mitochondrial inner membrane protease ATP23</fullName>
        <ecNumber evidence="9">3.4.24.-</ecNumber>
    </recommendedName>
</protein>
<dbReference type="Proteomes" id="UP001316803">
    <property type="component" value="Unassembled WGS sequence"/>
</dbReference>
<dbReference type="GO" id="GO:0046872">
    <property type="term" value="F:metal ion binding"/>
    <property type="evidence" value="ECO:0007669"/>
    <property type="project" value="UniProtKB-KW"/>
</dbReference>
<keyword evidence="5 9" id="KW-0479">Metal-binding</keyword>
<keyword evidence="12" id="KW-1185">Reference proteome</keyword>
<keyword evidence="7 9" id="KW-0482">Metalloprotease</keyword>
<dbReference type="PANTHER" id="PTHR21711:SF0">
    <property type="entry name" value="MITOCHONDRIAL INNER MEMBRANE PROTEASE ATP23 HOMOLOG"/>
    <property type="match status" value="1"/>
</dbReference>
<dbReference type="AlphaFoldDB" id="A0AAN8IC05"/>
<dbReference type="GO" id="GO:0033615">
    <property type="term" value="P:mitochondrial proton-transporting ATP synthase complex assembly"/>
    <property type="evidence" value="ECO:0007669"/>
    <property type="project" value="TreeGrafter"/>
</dbReference>
<evidence type="ECO:0000256" key="7">
    <source>
        <dbReference type="ARBA" id="ARBA00023049"/>
    </source>
</evidence>
<comment type="subcellular location">
    <subcellularLocation>
        <location evidence="1 9">Mitochondrion inner membrane</location>
        <topology evidence="1 9">Peripheral membrane protein</topology>
        <orientation evidence="1 9">Intermembrane side</orientation>
    </subcellularLocation>
</comment>
<proteinExistence type="inferred from homology"/>
<feature type="region of interest" description="Disordered" evidence="10">
    <location>
        <begin position="1"/>
        <end position="31"/>
    </location>
</feature>
<gene>
    <name evidence="11" type="primary">ATP23</name>
    <name evidence="11" type="ORF">OHC33_001140</name>
</gene>
<evidence type="ECO:0000256" key="4">
    <source>
        <dbReference type="ARBA" id="ARBA00022670"/>
    </source>
</evidence>
<keyword evidence="6 9" id="KW-0378">Hydrolase</keyword>
<dbReference type="EC" id="3.4.24.-" evidence="9"/>
<comment type="function">
    <text evidence="8">Has a dual role in the assembly of mitochondrial ATPase. Acts as a protease that removes N-terminal residues of mitochondrial ATPase CF(0) subunit 6 at the intermembrane space side. Also involved in the correct assembly of the membrane-embedded ATPase CF(0) particle, probably mediating association of subunit 6 with the subunit 9 ring.</text>
</comment>
<dbReference type="GO" id="GO:0004222">
    <property type="term" value="F:metalloendopeptidase activity"/>
    <property type="evidence" value="ECO:0007669"/>
    <property type="project" value="InterPro"/>
</dbReference>
<evidence type="ECO:0000313" key="12">
    <source>
        <dbReference type="Proteomes" id="UP001316803"/>
    </source>
</evidence>
<organism evidence="11 12">
    <name type="scientific">Knufia fluminis</name>
    <dbReference type="NCBI Taxonomy" id="191047"/>
    <lineage>
        <taxon>Eukaryota</taxon>
        <taxon>Fungi</taxon>
        <taxon>Dikarya</taxon>
        <taxon>Ascomycota</taxon>
        <taxon>Pezizomycotina</taxon>
        <taxon>Eurotiomycetes</taxon>
        <taxon>Chaetothyriomycetidae</taxon>
        <taxon>Chaetothyriales</taxon>
        <taxon>Trichomeriaceae</taxon>
        <taxon>Knufia</taxon>
    </lineage>
</organism>
<accession>A0AAN8IC05</accession>
<evidence type="ECO:0000256" key="1">
    <source>
        <dbReference type="ARBA" id="ARBA00004137"/>
    </source>
</evidence>
<feature type="compositionally biased region" description="Low complexity" evidence="10">
    <location>
        <begin position="8"/>
        <end position="31"/>
    </location>
</feature>
<evidence type="ECO:0000256" key="2">
    <source>
        <dbReference type="ARBA" id="ARBA00009915"/>
    </source>
</evidence>
<evidence type="ECO:0000256" key="8">
    <source>
        <dbReference type="ARBA" id="ARBA00025322"/>
    </source>
</evidence>
<sequence>MTNADLIQAVQQQSASQSQPQQQQRQRQPQTYPLRSFFASSANENASQDGTDFLPSDTLTNRFKNFYRMATGSMSKAGQEKYWSDADNRYAEIDCKRCEDQRDYLLQYSPIIRYMSDNIRRLGGDLNRTNIRCRSCKTGQLGGFDRQYGIMLCANYIEKRSMLEDVLAHEMVHAYDHLRFNTSLNADEDLKKVACAEIRASNLSGECRWSNEFFRNKVFNFSRHHQDCVRRRAMISVKMRPNCKDDLEAAKTVNEVWDSCFVDTRPFDEIYR</sequence>
<evidence type="ECO:0000256" key="9">
    <source>
        <dbReference type="RuleBase" id="RU364057"/>
    </source>
</evidence>
<name>A0AAN8IC05_9EURO</name>
<evidence type="ECO:0000256" key="3">
    <source>
        <dbReference type="ARBA" id="ARBA00014615"/>
    </source>
</evidence>
<evidence type="ECO:0000313" key="11">
    <source>
        <dbReference type="EMBL" id="KAK5957950.1"/>
    </source>
</evidence>
<keyword evidence="4 9" id="KW-0645">Protease</keyword>
<comment type="caution">
    <text evidence="11">The sequence shown here is derived from an EMBL/GenBank/DDBJ whole genome shotgun (WGS) entry which is preliminary data.</text>
</comment>
<evidence type="ECO:0000256" key="10">
    <source>
        <dbReference type="SAM" id="MobiDB-lite"/>
    </source>
</evidence>